<protein>
    <submittedName>
        <fullName evidence="2">ERF1 domain-containing protein 2</fullName>
    </submittedName>
</protein>
<evidence type="ECO:0000313" key="2">
    <source>
        <dbReference type="EMBL" id="SDQ12316.1"/>
    </source>
</evidence>
<dbReference type="Pfam" id="PF18859">
    <property type="entry name" value="acVLRF1"/>
    <property type="match status" value="1"/>
</dbReference>
<keyword evidence="3" id="KW-1185">Reference proteome</keyword>
<proteinExistence type="predicted"/>
<organism evidence="2 3">
    <name type="scientific">Actinopolyspora saharensis</name>
    <dbReference type="NCBI Taxonomy" id="995062"/>
    <lineage>
        <taxon>Bacteria</taxon>
        <taxon>Bacillati</taxon>
        <taxon>Actinomycetota</taxon>
        <taxon>Actinomycetes</taxon>
        <taxon>Actinopolysporales</taxon>
        <taxon>Actinopolysporaceae</taxon>
        <taxon>Actinopolyspora</taxon>
    </lineage>
</organism>
<dbReference type="OrthoDB" id="3728778at2"/>
<evidence type="ECO:0000313" key="3">
    <source>
        <dbReference type="Proteomes" id="UP000199301"/>
    </source>
</evidence>
<accession>A0A1H0YBR3</accession>
<name>A0A1H0YBR3_9ACTN</name>
<dbReference type="STRING" id="995062.SAMN04489718_0340"/>
<sequence length="225" mass="24262">MSKVRQLPGGGRAVEVEPARLPGWFERFAGNHGGAASTSVGPREVRVVAEDGATARVRVPFEELAPPHGESSGLDVDGLVGHVSRRRRTGLVLVRHGAHSVGLAEGERIVSSSTDRHYVQGRNKAGGWSQKRYARRRAGQARKAVNSAAEAVAEVLLPELDSLDGVVLGGDRRALSELEEDSRLSRLLSLAEPRVLDVAEPRLTVLKEAARRANAVEVEVREPQE</sequence>
<dbReference type="RefSeq" id="WP_092520583.1">
    <property type="nucleotide sequence ID" value="NZ_FNKO01000001.1"/>
</dbReference>
<dbReference type="InterPro" id="IPR042226">
    <property type="entry name" value="eFR1_2_sf"/>
</dbReference>
<reference evidence="3" key="1">
    <citation type="submission" date="2016-10" db="EMBL/GenBank/DDBJ databases">
        <authorList>
            <person name="Varghese N."/>
            <person name="Submissions S."/>
        </authorList>
    </citation>
    <scope>NUCLEOTIDE SEQUENCE [LARGE SCALE GENOMIC DNA]</scope>
    <source>
        <strain evidence="3">DSM 45459</strain>
    </source>
</reference>
<feature type="domain" description="Actinobacteria/chloroflexi VLRF1 release factor" evidence="1">
    <location>
        <begin position="87"/>
        <end position="219"/>
    </location>
</feature>
<evidence type="ECO:0000259" key="1">
    <source>
        <dbReference type="Pfam" id="PF18859"/>
    </source>
</evidence>
<dbReference type="InterPro" id="IPR040783">
    <property type="entry name" value="VLRF1"/>
</dbReference>
<dbReference type="Proteomes" id="UP000199301">
    <property type="component" value="Unassembled WGS sequence"/>
</dbReference>
<dbReference type="SUPFAM" id="SSF53137">
    <property type="entry name" value="Translational machinery components"/>
    <property type="match status" value="1"/>
</dbReference>
<dbReference type="Gene3D" id="3.30.420.60">
    <property type="entry name" value="eRF1 domain 2"/>
    <property type="match status" value="1"/>
</dbReference>
<dbReference type="NCBIfam" id="NF041024">
    <property type="entry name" value="acVLRF1_NCBI"/>
    <property type="match status" value="1"/>
</dbReference>
<dbReference type="EMBL" id="FNKO01000001">
    <property type="protein sequence ID" value="SDQ12316.1"/>
    <property type="molecule type" value="Genomic_DNA"/>
</dbReference>
<gene>
    <name evidence="2" type="ORF">SAMN04489718_0340</name>
</gene>
<dbReference type="AlphaFoldDB" id="A0A1H0YBR3"/>